<dbReference type="GeneTree" id="ENSGT00940000161847"/>
<sequence>ELLMKMKELLLVLSCVLGVSADALHKERAVVGCSDSYGEEMYGLDGEELYYADFNKQTEVYPLPPFIDPMTYPGAYEHAVGNQLICKQNMQHARKGLKDFPLERDAPSGVMIYTRDEVEPGEKNTLICHVTGFYPAPVKVSWTKNGEKVTEGTSINVPYPNKDGTFTQISRLQFTPQLGDIYSCAVQHLALTHFTSVWKHLKVEASQSAPGVGPAVFCGVGLTVGLLGVAAGTFFLIKGNECS</sequence>
<dbReference type="STRING" id="61819.ENSACIP00000028747"/>
<dbReference type="InterPro" id="IPR011162">
    <property type="entry name" value="MHC_I/II-like_Ag-recog"/>
</dbReference>
<keyword evidence="5 8" id="KW-1133">Transmembrane helix</keyword>
<organism evidence="11 12">
    <name type="scientific">Amphilophus citrinellus</name>
    <name type="common">Midas cichlid</name>
    <name type="synonym">Cichlasoma citrinellum</name>
    <dbReference type="NCBI Taxonomy" id="61819"/>
    <lineage>
        <taxon>Eukaryota</taxon>
        <taxon>Metazoa</taxon>
        <taxon>Chordata</taxon>
        <taxon>Craniata</taxon>
        <taxon>Vertebrata</taxon>
        <taxon>Euteleostomi</taxon>
        <taxon>Actinopterygii</taxon>
        <taxon>Neopterygii</taxon>
        <taxon>Teleostei</taxon>
        <taxon>Neoteleostei</taxon>
        <taxon>Acanthomorphata</taxon>
        <taxon>Ovalentaria</taxon>
        <taxon>Cichlomorphae</taxon>
        <taxon>Cichliformes</taxon>
        <taxon>Cichlidae</taxon>
        <taxon>New World cichlids</taxon>
        <taxon>Cichlasomatinae</taxon>
        <taxon>Heroini</taxon>
        <taxon>Amphilophus</taxon>
    </lineage>
</organism>
<reference evidence="11" key="1">
    <citation type="submission" date="2025-08" db="UniProtKB">
        <authorList>
            <consortium name="Ensembl"/>
        </authorList>
    </citation>
    <scope>IDENTIFICATION</scope>
</reference>
<dbReference type="Pfam" id="PF07654">
    <property type="entry name" value="C1-set"/>
    <property type="match status" value="1"/>
</dbReference>
<dbReference type="InterPro" id="IPR001003">
    <property type="entry name" value="MHC_II_a_N"/>
</dbReference>
<evidence type="ECO:0000256" key="9">
    <source>
        <dbReference type="SAM" id="SignalP"/>
    </source>
</evidence>
<evidence type="ECO:0000256" key="8">
    <source>
        <dbReference type="SAM" id="Phobius"/>
    </source>
</evidence>
<dbReference type="Proteomes" id="UP000261340">
    <property type="component" value="Unplaced"/>
</dbReference>
<comment type="similarity">
    <text evidence="2">Belongs to the MHC class II family.</text>
</comment>
<dbReference type="GO" id="GO:0019882">
    <property type="term" value="P:antigen processing and presentation"/>
    <property type="evidence" value="ECO:0007669"/>
    <property type="project" value="InterPro"/>
</dbReference>
<dbReference type="PANTHER" id="PTHR19944">
    <property type="entry name" value="MHC CLASS II-RELATED"/>
    <property type="match status" value="1"/>
</dbReference>
<evidence type="ECO:0000313" key="12">
    <source>
        <dbReference type="Proteomes" id="UP000261340"/>
    </source>
</evidence>
<evidence type="ECO:0000313" key="11">
    <source>
        <dbReference type="Ensembl" id="ENSACIP00000028747.1"/>
    </source>
</evidence>
<dbReference type="SUPFAM" id="SSF48726">
    <property type="entry name" value="Immunoglobulin"/>
    <property type="match status" value="1"/>
</dbReference>
<accession>A0A3Q0SYB0</accession>
<dbReference type="SUPFAM" id="SSF54452">
    <property type="entry name" value="MHC antigen-recognition domain"/>
    <property type="match status" value="1"/>
</dbReference>
<dbReference type="GO" id="GO:0042613">
    <property type="term" value="C:MHC class II protein complex"/>
    <property type="evidence" value="ECO:0007669"/>
    <property type="project" value="InterPro"/>
</dbReference>
<feature type="signal peptide" evidence="9">
    <location>
        <begin position="1"/>
        <end position="21"/>
    </location>
</feature>
<dbReference type="Gene3D" id="2.60.40.10">
    <property type="entry name" value="Immunoglobulins"/>
    <property type="match status" value="1"/>
</dbReference>
<evidence type="ECO:0000256" key="4">
    <source>
        <dbReference type="ARBA" id="ARBA00022729"/>
    </source>
</evidence>
<keyword evidence="8" id="KW-0472">Membrane</keyword>
<evidence type="ECO:0000256" key="1">
    <source>
        <dbReference type="ARBA" id="ARBA00004479"/>
    </source>
</evidence>
<dbReference type="InterPro" id="IPR003597">
    <property type="entry name" value="Ig_C1-set"/>
</dbReference>
<feature type="transmembrane region" description="Helical" evidence="8">
    <location>
        <begin position="212"/>
        <end position="237"/>
    </location>
</feature>
<evidence type="ECO:0000256" key="2">
    <source>
        <dbReference type="ARBA" id="ARBA00007394"/>
    </source>
</evidence>
<keyword evidence="7" id="KW-0325">Glycoprotein</keyword>
<dbReference type="PROSITE" id="PS50835">
    <property type="entry name" value="IG_LIKE"/>
    <property type="match status" value="1"/>
</dbReference>
<dbReference type="PANTHER" id="PTHR19944:SF86">
    <property type="entry name" value="HLA CLASS II HISTOCOMPATIBILITY ANTIGEN, DR ALPHA CHAIN"/>
    <property type="match status" value="1"/>
</dbReference>
<dbReference type="SMART" id="SM00920">
    <property type="entry name" value="MHC_II_alpha"/>
    <property type="match status" value="1"/>
</dbReference>
<evidence type="ECO:0000256" key="3">
    <source>
        <dbReference type="ARBA" id="ARBA00022692"/>
    </source>
</evidence>
<dbReference type="Pfam" id="PF00993">
    <property type="entry name" value="MHC_II_alpha"/>
    <property type="match status" value="1"/>
</dbReference>
<proteinExistence type="inferred from homology"/>
<evidence type="ECO:0000256" key="7">
    <source>
        <dbReference type="ARBA" id="ARBA00023180"/>
    </source>
</evidence>
<dbReference type="Ensembl" id="ENSACIT00000029510.1">
    <property type="protein sequence ID" value="ENSACIP00000028747.1"/>
    <property type="gene ID" value="ENSACIG00000018445.1"/>
</dbReference>
<dbReference type="InterPro" id="IPR014745">
    <property type="entry name" value="MHC_II_a/b_N"/>
</dbReference>
<dbReference type="AlphaFoldDB" id="A0A3Q0SYB0"/>
<dbReference type="InterPro" id="IPR007110">
    <property type="entry name" value="Ig-like_dom"/>
</dbReference>
<dbReference type="GO" id="GO:0006955">
    <property type="term" value="P:immune response"/>
    <property type="evidence" value="ECO:0007669"/>
    <property type="project" value="InterPro"/>
</dbReference>
<keyword evidence="3 8" id="KW-0812">Transmembrane</keyword>
<feature type="chain" id="PRO_5018556429" description="Ig-like domain-containing protein" evidence="9">
    <location>
        <begin position="22"/>
        <end position="243"/>
    </location>
</feature>
<keyword evidence="4 9" id="KW-0732">Signal</keyword>
<dbReference type="InterPro" id="IPR050160">
    <property type="entry name" value="MHC/Immunoglobulin"/>
</dbReference>
<dbReference type="Gene3D" id="3.10.320.10">
    <property type="entry name" value="Class II Histocompatibility Antigen, M Beta Chain, Chain B, domain 1"/>
    <property type="match status" value="1"/>
</dbReference>
<feature type="domain" description="Ig-like" evidence="10">
    <location>
        <begin position="107"/>
        <end position="195"/>
    </location>
</feature>
<keyword evidence="12" id="KW-1185">Reference proteome</keyword>
<comment type="subcellular location">
    <subcellularLocation>
        <location evidence="1">Membrane</location>
        <topology evidence="1">Single-pass type I membrane protein</topology>
    </subcellularLocation>
</comment>
<evidence type="ECO:0000256" key="6">
    <source>
        <dbReference type="ARBA" id="ARBA00023157"/>
    </source>
</evidence>
<dbReference type="InterPro" id="IPR036179">
    <property type="entry name" value="Ig-like_dom_sf"/>
</dbReference>
<protein>
    <recommendedName>
        <fullName evidence="10">Ig-like domain-containing protein</fullName>
    </recommendedName>
</protein>
<evidence type="ECO:0000256" key="5">
    <source>
        <dbReference type="ARBA" id="ARBA00022989"/>
    </source>
</evidence>
<name>A0A3Q0SYB0_AMPCI</name>
<evidence type="ECO:0000259" key="10">
    <source>
        <dbReference type="PROSITE" id="PS50835"/>
    </source>
</evidence>
<keyword evidence="6" id="KW-1015">Disulfide bond</keyword>
<dbReference type="SMART" id="SM00407">
    <property type="entry name" value="IGc1"/>
    <property type="match status" value="1"/>
</dbReference>
<reference evidence="11" key="2">
    <citation type="submission" date="2025-09" db="UniProtKB">
        <authorList>
            <consortium name="Ensembl"/>
        </authorList>
    </citation>
    <scope>IDENTIFICATION</scope>
</reference>
<dbReference type="InterPro" id="IPR013783">
    <property type="entry name" value="Ig-like_fold"/>
</dbReference>